<dbReference type="Gene3D" id="2.160.20.10">
    <property type="entry name" value="Single-stranded right-handed beta-helix, Pectin lyase-like"/>
    <property type="match status" value="1"/>
</dbReference>
<organism evidence="4 6">
    <name type="scientific">Aquipseudomonas alcaligenes</name>
    <name type="common">Pseudomonas alcaligenes</name>
    <dbReference type="NCBI Taxonomy" id="43263"/>
    <lineage>
        <taxon>Bacteria</taxon>
        <taxon>Pseudomonadati</taxon>
        <taxon>Pseudomonadota</taxon>
        <taxon>Gammaproteobacteria</taxon>
        <taxon>Pseudomonadales</taxon>
        <taxon>Pseudomonadaceae</taxon>
        <taxon>Aquipseudomonas</taxon>
    </lineage>
</organism>
<feature type="chain" id="PRO_5041234191" evidence="2">
    <location>
        <begin position="29"/>
        <end position="3465"/>
    </location>
</feature>
<name>A0AA37CM20_AQUAC</name>
<dbReference type="GO" id="GO:0003824">
    <property type="term" value="F:catalytic activity"/>
    <property type="evidence" value="ECO:0007669"/>
    <property type="project" value="UniProtKB-ARBA"/>
</dbReference>
<dbReference type="NCBIfam" id="TIGR01731">
    <property type="entry name" value="fil_hemag_20aa"/>
    <property type="match status" value="39"/>
</dbReference>
<evidence type="ECO:0000313" key="4">
    <source>
        <dbReference type="EMBL" id="GIZ90505.1"/>
    </source>
</evidence>
<dbReference type="InterPro" id="IPR008619">
    <property type="entry name" value="Filamentous_hemagglutn_rpt"/>
</dbReference>
<dbReference type="SMART" id="SM00912">
    <property type="entry name" value="Haemagg_act"/>
    <property type="match status" value="1"/>
</dbReference>
<evidence type="ECO:0000256" key="2">
    <source>
        <dbReference type="SAM" id="SignalP"/>
    </source>
</evidence>
<reference evidence="4 7" key="1">
    <citation type="submission" date="2021-07" db="EMBL/GenBank/DDBJ databases">
        <title>Whole genome sequencing of carbapenem-resistant Pseudomonas spp. isolated in Japan.</title>
        <authorList>
            <person name="Suzuki M."/>
            <person name="Maehana S."/>
            <person name="Kitasato H."/>
        </authorList>
    </citation>
    <scope>NUCLEOTIDE SEQUENCE</scope>
    <source>
        <strain evidence="4">KAM435</strain>
        <strain evidence="5 7">KAM436</strain>
    </source>
</reference>
<dbReference type="Pfam" id="PF05594">
    <property type="entry name" value="Fil_haemagg"/>
    <property type="match status" value="23"/>
</dbReference>
<evidence type="ECO:0000313" key="7">
    <source>
        <dbReference type="Proteomes" id="UP000887228"/>
    </source>
</evidence>
<dbReference type="Proteomes" id="UP000887228">
    <property type="component" value="Unassembled WGS sequence"/>
</dbReference>
<dbReference type="Pfam" id="PF05860">
    <property type="entry name" value="TPS"/>
    <property type="match status" value="1"/>
</dbReference>
<evidence type="ECO:0000259" key="3">
    <source>
        <dbReference type="SMART" id="SM00912"/>
    </source>
</evidence>
<dbReference type="InterPro" id="IPR025157">
    <property type="entry name" value="Hemagglutinin_rpt"/>
</dbReference>
<dbReference type="EMBL" id="BPMT01000025">
    <property type="protein sequence ID" value="GIZ94877.1"/>
    <property type="molecule type" value="Genomic_DNA"/>
</dbReference>
<dbReference type="InterPro" id="IPR012334">
    <property type="entry name" value="Pectin_lyas_fold"/>
</dbReference>
<dbReference type="EMBL" id="BPMS01000027">
    <property type="protein sequence ID" value="GIZ90505.1"/>
    <property type="molecule type" value="Genomic_DNA"/>
</dbReference>
<dbReference type="InterPro" id="IPR010069">
    <property type="entry name" value="CdiA_FHA1_rpt"/>
</dbReference>
<dbReference type="NCBIfam" id="TIGR01901">
    <property type="entry name" value="adhes_NPXG"/>
    <property type="match status" value="1"/>
</dbReference>
<evidence type="ECO:0000313" key="6">
    <source>
        <dbReference type="Proteomes" id="UP000887212"/>
    </source>
</evidence>
<sequence length="3465" mass="353286">MDVRSPFFQNVATVLIGVLFLNPIMAAAAEVTLTAANTNTSITAAGNGVPVVNIATPNGNGLSHNKFTDYNVGQQGLILNNATGKTQGTQLGGIILGNANLQGQAANLILNEVTGGSPSQLQGYTEVAGQQAHVVVANPNGITCNGCGFINTPRATLTTGKPIIEGGRLDHLQVDGGAISIEGAGLNASNVDQFDLITRSAKLNAELHANQLNVITGANDVKVADLAVNKRVANQVDAPQLAIDSSALGGMYAGAIRLVGTEQGVGVKLAGNMAASAGDIQIDANGQLSLAQTAATGNVRIAAESLELNGKVYAGNSVTAQASGELSNKQSLAARSGISLQAGEVVNQGVIEAGVNADNSRNGVGDVSIAGQRLRNTGTVAASRTLDVAVDALDNRSGTLSGKAQAQIQAGQLDNRQGRVLSQGTLTVQAATLDNSQSGLINGQSGLSVQSSGLNNQAGEISTRGNGQVTAANLDNRQGTLIGENGLQVTASGNLNNSQGGVVSSNTSLQVSAGSLNNSADGALVSQGALTATVAGALDNHDGGALISQGKLAVTADTLDNRNAGTLSSQTDLQVATASLANQGGRIVSEGALNLSSAALDNSQQGTVSSKGSARVEAASLNNSSGGSLVTDGHLLLVAGRVDNGAQGRIAAQGDLNAQIEVLEQRSGELLSQGRLTLTGQRLDNSAAGLLAANQGIDLQVGQIDNRGGEISSRAAVAITADDLDNSASGTIIGDAGLRLTVERMLNSALGRLLGRDALIVRGASLDNSAGGTLSSQQSLDIALSGDLNNSDNGALVSEGLLNLNARALNNQAGTVSSAGNLVVNASGGLDNRRGKLVTDGELQLASSRLDNSAGTISGKTATRVQTGDLINQGGRLVGGTSLTLSAAKVDNRNQGLLAAGSTLTATVTELDQRGAGQLVSEGALTLDMQRGALNNSEHGLLAASGPLLLNNLGAVNNGQGGEISSNRSFALVADSLNNQGGRVISGQALMLRINQILINSLSGVLSGAEALSLQAASVDNAGGSVASRGDIGVDVAGALNNSAAGTLSAGGQLDVSSASLDNSAQGLLASGGNLLLDTGAINNRDGQLLSQRALQIAAGDVDNRHGVIGSEQALQLDAARVDNQAGLINSGDRLALTATTLDSSSQGEVSAQQDLVLSVNQLIQRQGRLIAGAALSLDLHDGSLDNRGGLISAQGPLTLANLRSLDNRGGELSSNASFLVRATSIDNGEQGRIISSGTLSLEAATLRNAGEGLLSGWQGLDVTGGSLDNSGKGTLSSRNGALSVELSGALNNSAEGALASQGDLWVEAASLDNSDKGILSTEGRLDLTLAGDLDNHDQGLLSAEGAVAIQARDVNNGAGQIVGHSLLLTGHNLDNSAGQLSSDTTLNLNLLGTLTNTNQAQLASGADLLLRAGAVDNRGGTLVSRGLLDVIAGSFNNSAGGTLAAQQALSIALSGALDNSQDGLIYSLDDQLSLQAGSINNNAGTLQSKDDFELEVTGALSNQQGRISSGEGNVQVQAASLDNSAAGMLYGIAGWLRLTVAGLFNNNGGVTQARSLDIQSGDLNNAAGHLSATQGDNHIVAGAFNNQGGGLYAGQRLDLTASSFENQNGQVAAAAIDFGLGGALNNSSGIVESSSTLSLTSASLFNGNGKLRALGMQGDTLIRTGTLDNRLGVLETANSNLKLELGSLLNADGRIQHVGTGNLDLASAQAMAAGGTLATNGQLSISAQNWVNSGVLQAARLLLNVDQFSQTASGQLLASESLTASSSTWNNDGLLASDGTLSLTLTGAYSGSGTLSSLDDLSLTASSVSLGMNGRISGGALTTLNSSGAVTNRGRLTSAGDLRISAGSLNNYGTLGSGENLRLAAANLLNEYGLIFSGEDMVLRADALINNQADIYSMGTLSIARDDANGLLTSLENRSGSIESLADMTLRAALLTNQKDSFSTSKNQTYGHFSIVCYDCSGDHHNVDYVATERFDIAVAEDSAAASIHSGGNLDIQGTDVVNRYSSLSASGNILINAATLENTGAATGTLERVRRFNTGRVTDGTDERFRDRYIYPYNAQPLPKEVPDALYRWNLVSDIETSTPTGIASAAIIQAGGNVVIQASQSLSNQSILAYQAPQAGTAQSVATGVSAASQPLQVTLNPQLPPDLAQQQVNPLTLPGFSLPQGDNGLFRLSGQQGESAQQTDVQHGVRDLTLSAPSIAATSFEQSLGYVDAQGRTFGSPGAGSAAVAAVGAAQGQQSIAGTQPLPGTSLPAGAHRYLIETNPELTNLKSFLGSDYLLGNLGLTPDNMQKRLGDGLYEQRLIREAIVARTGQRYLAGLTSDEAMFRYLMDNAIASKSALNLSLGVSLSAAQIAALTHDIVWMEEHEVLGEKVLVPVLYLAQAEGRMAPNGALIQGRDVALISGGSLTNSGTLRASQSLSATANAIGNSGLMQANERLSLLATGSIRNAQGGIIAGRDVSAIALTGDIINERSITHEARSGRGFSQLTSVVDKAAGIEASNALVLSAGRDIQNIGGRLQAGGDATLSAGRDLMIASAAAENGSMRKDKRHFWETTSTTQYGSDVQVGGDLEVQAGSDLAVVASTVKAGGDIAFGAGNDVTIASAANESSSEYRYKRSDKKINKEDSSVQQQASVIEAGGDLDITADNNLIVSASQLKAGDEAYLYAGDQLALLSAEDSDYSLYDYKKKGSWGSNEAKRDEVTDVRNIGSTITTGGDLTLESGGDQLYRKAELDSGGDLTLDSGGAVTFEAVKDTHQESHDESSGSWVWTSMDSKGKVDETLRQSQLTAKGEVLISAVDGLHIDVKQVNQQTVSQSIDAMVQADPSMAWLKEVEARGDVDWRQVREVHDQWSESHSGLGGPAMIVIAIIVTYFTAGAASGVVASGASAAGASTAAGSAWAAGTAATAATTTTAATAATAAGWANVAATAVLTSAASTATISTINNKGDVGAALKETFNSDNLKNYVVAGTTAGLTAGLYNEWTGTQTGGSTALTDSTSGALANGGKVAVSNPGGLSSWQGVGQFAANQALQNTTSAVLNKALGRDGSLGDALQTSLANTFAAFGFNLVGDIGDDFDLKDGRLPKIGLHAVMGGLAAEAAGGDFKTGALAAGVNEALVDTLAQQYGKMDPDEKKKLLVMNSQLIGVLSTAIQDPDADAEKLQTGSWVAQNSTQYNYLFHAEIEKMLSEQAACASQKCKQDVAERYADLDSARNDGLADLCTRSPATCDTILSRLAAEEPAVLELAHQQAGAGNFDAAAVIGFSIAQNNSTATQLIVRELSGETELQGAFGDALLATATGGAGRGGSTKPSATGEAGAGTVGAKGTGSALGNAERGVLTEANFAQNRIKSDRSFSPDGQKIYSDLAGKPIKTVDDLADALKVGTIKPSQLPVDYVDMNGTRLILNTRTSTALEQAGIPRSQWFGRNQTGVEAYPGKTFNDLAADQLKNNKLPPTGAEKLKSVRP</sequence>
<dbReference type="InterPro" id="IPR008638">
    <property type="entry name" value="FhaB/CdiA-like_TPS"/>
</dbReference>
<feature type="compositionally biased region" description="Gly residues" evidence="1">
    <location>
        <begin position="3317"/>
        <end position="3326"/>
    </location>
</feature>
<feature type="region of interest" description="Disordered" evidence="1">
    <location>
        <begin position="3301"/>
        <end position="3330"/>
    </location>
</feature>
<gene>
    <name evidence="4" type="ORF">KAM435_38320</name>
    <name evidence="5" type="ORF">KAM436_38450</name>
</gene>
<evidence type="ECO:0000313" key="5">
    <source>
        <dbReference type="EMBL" id="GIZ94877.1"/>
    </source>
</evidence>
<evidence type="ECO:0000256" key="1">
    <source>
        <dbReference type="SAM" id="MobiDB-lite"/>
    </source>
</evidence>
<dbReference type="SUPFAM" id="SSF51126">
    <property type="entry name" value="Pectin lyase-like"/>
    <property type="match status" value="1"/>
</dbReference>
<feature type="domain" description="Filamentous haemagglutinin FhaB/tRNA nuclease CdiA-like TPS" evidence="3">
    <location>
        <begin position="46"/>
        <end position="167"/>
    </location>
</feature>
<accession>A0AA37CM20</accession>
<feature type="signal peptide" evidence="2">
    <location>
        <begin position="1"/>
        <end position="28"/>
    </location>
</feature>
<keyword evidence="2" id="KW-0732">Signal</keyword>
<dbReference type="Proteomes" id="UP000887212">
    <property type="component" value="Unassembled WGS sequence"/>
</dbReference>
<protein>
    <submittedName>
        <fullName evidence="4">Hemagglutinin</fullName>
    </submittedName>
</protein>
<proteinExistence type="predicted"/>
<dbReference type="RefSeq" id="WP_203792080.1">
    <property type="nucleotide sequence ID" value="NZ_AP024354.1"/>
</dbReference>
<comment type="caution">
    <text evidence="4">The sequence shown here is derived from an EMBL/GenBank/DDBJ whole genome shotgun (WGS) entry which is preliminary data.</text>
</comment>
<dbReference type="InterPro" id="IPR011050">
    <property type="entry name" value="Pectin_lyase_fold/virulence"/>
</dbReference>
<dbReference type="Pfam" id="PF13332">
    <property type="entry name" value="Fil_haemagg_2"/>
    <property type="match status" value="2"/>
</dbReference>